<accession>A0AAN6RCL0</accession>
<organism evidence="2 3">
    <name type="scientific">Pseudopithomyces chartarum</name>
    <dbReference type="NCBI Taxonomy" id="1892770"/>
    <lineage>
        <taxon>Eukaryota</taxon>
        <taxon>Fungi</taxon>
        <taxon>Dikarya</taxon>
        <taxon>Ascomycota</taxon>
        <taxon>Pezizomycotina</taxon>
        <taxon>Dothideomycetes</taxon>
        <taxon>Pleosporomycetidae</taxon>
        <taxon>Pleosporales</taxon>
        <taxon>Massarineae</taxon>
        <taxon>Didymosphaeriaceae</taxon>
        <taxon>Pseudopithomyces</taxon>
    </lineage>
</organism>
<protein>
    <submittedName>
        <fullName evidence="2">Uncharacterized protein</fullName>
    </submittedName>
</protein>
<keyword evidence="1" id="KW-0472">Membrane</keyword>
<name>A0AAN6RCL0_9PLEO</name>
<evidence type="ECO:0000313" key="3">
    <source>
        <dbReference type="Proteomes" id="UP001280581"/>
    </source>
</evidence>
<evidence type="ECO:0000256" key="1">
    <source>
        <dbReference type="SAM" id="Phobius"/>
    </source>
</evidence>
<dbReference type="Proteomes" id="UP001280581">
    <property type="component" value="Unassembled WGS sequence"/>
</dbReference>
<evidence type="ECO:0000313" key="2">
    <source>
        <dbReference type="EMBL" id="KAK3202114.1"/>
    </source>
</evidence>
<sequence>MSGTRLPAKKLVFFYYLSMVAVPCVGMLLSGMSFPGGMRTVMGVISTSAAVANVPLHMRSDYNRLRWGVLAFCVVSYGSFLTFLWLSLKGIRRPAYLFFTFLSGSGFIGSALVADKVEDTVNAILTFAPLVATLSAGLLYMPFRYGFGIGANSVEDVEMQPQHNR</sequence>
<feature type="transmembrane region" description="Helical" evidence="1">
    <location>
        <begin position="65"/>
        <end position="88"/>
    </location>
</feature>
<reference evidence="2 3" key="1">
    <citation type="submission" date="2021-02" db="EMBL/GenBank/DDBJ databases">
        <title>Genome assembly of Pseudopithomyces chartarum.</title>
        <authorList>
            <person name="Jauregui R."/>
            <person name="Singh J."/>
            <person name="Voisey C."/>
        </authorList>
    </citation>
    <scope>NUCLEOTIDE SEQUENCE [LARGE SCALE GENOMIC DNA]</scope>
    <source>
        <strain evidence="2 3">AGR01</strain>
    </source>
</reference>
<comment type="caution">
    <text evidence="2">The sequence shown here is derived from an EMBL/GenBank/DDBJ whole genome shotgun (WGS) entry which is preliminary data.</text>
</comment>
<gene>
    <name evidence="2" type="ORF">GRF29_161g161533</name>
</gene>
<keyword evidence="1" id="KW-1133">Transmembrane helix</keyword>
<dbReference type="EMBL" id="WVTA01000014">
    <property type="protein sequence ID" value="KAK3202114.1"/>
    <property type="molecule type" value="Genomic_DNA"/>
</dbReference>
<keyword evidence="1" id="KW-0812">Transmembrane</keyword>
<proteinExistence type="predicted"/>
<dbReference type="AlphaFoldDB" id="A0AAN6RCL0"/>
<feature type="transmembrane region" description="Helical" evidence="1">
    <location>
        <begin position="120"/>
        <end position="140"/>
    </location>
</feature>
<feature type="transmembrane region" description="Helical" evidence="1">
    <location>
        <begin position="95"/>
        <end position="114"/>
    </location>
</feature>
<keyword evidence="3" id="KW-1185">Reference proteome</keyword>
<feature type="transmembrane region" description="Helical" evidence="1">
    <location>
        <begin position="12"/>
        <end position="34"/>
    </location>
</feature>